<protein>
    <recommendedName>
        <fullName evidence="2">Retrotransposon gag domain-containing protein</fullName>
    </recommendedName>
</protein>
<gene>
    <name evidence="1" type="ORF">HAZT_HAZT004093</name>
</gene>
<evidence type="ECO:0008006" key="2">
    <source>
        <dbReference type="Google" id="ProtNLM"/>
    </source>
</evidence>
<reference evidence="1" key="2">
    <citation type="journal article" date="2018" name="Environ. Sci. Technol.">
        <title>The Toxicogenome of Hyalella azteca: A Model for Sediment Ecotoxicology and Evolutionary Toxicology.</title>
        <authorList>
            <person name="Poynton H.C."/>
            <person name="Hasenbein S."/>
            <person name="Benoit J.B."/>
            <person name="Sepulveda M.S."/>
            <person name="Poelchau M.F."/>
            <person name="Hughes D.S.T."/>
            <person name="Murali S.C."/>
            <person name="Chen S."/>
            <person name="Glastad K.M."/>
            <person name="Goodisman M.A.D."/>
            <person name="Werren J.H."/>
            <person name="Vineis J.H."/>
            <person name="Bowen J.L."/>
            <person name="Friedrich M."/>
            <person name="Jones J."/>
            <person name="Robertson H.M."/>
            <person name="Feyereisen R."/>
            <person name="Mechler-Hickson A."/>
            <person name="Mathers N."/>
            <person name="Lee C.E."/>
            <person name="Colbourne J.K."/>
            <person name="Biales A."/>
            <person name="Johnston J.S."/>
            <person name="Wellborn G.A."/>
            <person name="Rosendale A.J."/>
            <person name="Cridge A.G."/>
            <person name="Munoz-Torres M.C."/>
            <person name="Bain P.A."/>
            <person name="Manny A.R."/>
            <person name="Major K.M."/>
            <person name="Lambert F.N."/>
            <person name="Vulpe C.D."/>
            <person name="Tuck P."/>
            <person name="Blalock B.J."/>
            <person name="Lin Y.Y."/>
            <person name="Smith M.E."/>
            <person name="Ochoa-Acuna H."/>
            <person name="Chen M.M."/>
            <person name="Childers C.P."/>
            <person name="Qu J."/>
            <person name="Dugan S."/>
            <person name="Lee S.L."/>
            <person name="Chao H."/>
            <person name="Dinh H."/>
            <person name="Han Y."/>
            <person name="Doddapaneni H."/>
            <person name="Worley K.C."/>
            <person name="Muzny D.M."/>
            <person name="Gibbs R.A."/>
            <person name="Richards S."/>
        </authorList>
    </citation>
    <scope>NUCLEOTIDE SEQUENCE</scope>
    <source>
        <strain evidence="1">HAZT.00-mixed</strain>
        <tissue evidence="1">Whole organism</tissue>
    </source>
</reference>
<organism evidence="1">
    <name type="scientific">Hyalella azteca</name>
    <name type="common">Amphipod</name>
    <dbReference type="NCBI Taxonomy" id="294128"/>
    <lineage>
        <taxon>Eukaryota</taxon>
        <taxon>Metazoa</taxon>
        <taxon>Ecdysozoa</taxon>
        <taxon>Arthropoda</taxon>
        <taxon>Crustacea</taxon>
        <taxon>Multicrustacea</taxon>
        <taxon>Malacostraca</taxon>
        <taxon>Eumalacostraca</taxon>
        <taxon>Peracarida</taxon>
        <taxon>Amphipoda</taxon>
        <taxon>Senticaudata</taxon>
        <taxon>Talitrida</taxon>
        <taxon>Talitroidea</taxon>
        <taxon>Hyalellidae</taxon>
        <taxon>Hyalella</taxon>
    </lineage>
</organism>
<reference evidence="1" key="1">
    <citation type="submission" date="2014-08" db="EMBL/GenBank/DDBJ databases">
        <authorList>
            <person name="Murali S."/>
            <person name="Richards S."/>
            <person name="Bandaranaike D."/>
            <person name="Bellair M."/>
            <person name="Blankenburg K."/>
            <person name="Chao H."/>
            <person name="Dinh H."/>
            <person name="Doddapaneni H."/>
            <person name="Dugan-Rocha S."/>
            <person name="Elkadiri S."/>
            <person name="Gnanaolivu R."/>
            <person name="Hughes D."/>
            <person name="Lee S."/>
            <person name="Li M."/>
            <person name="Ming W."/>
            <person name="Munidasa M."/>
            <person name="Muniz J."/>
            <person name="Nguyen L."/>
            <person name="Osuji N."/>
            <person name="Pu L.-L."/>
            <person name="Puazo M."/>
            <person name="Skinner E."/>
            <person name="Qu C."/>
            <person name="Quiroz J."/>
            <person name="Raj R."/>
            <person name="Weissenberger G."/>
            <person name="Xin Y."/>
            <person name="Zou X."/>
            <person name="Han Y."/>
            <person name="Worley K."/>
            <person name="Muzny D."/>
            <person name="Gibbs R."/>
        </authorList>
    </citation>
    <scope>NUCLEOTIDE SEQUENCE</scope>
    <source>
        <strain evidence="1">HAZT.00-mixed</strain>
        <tissue evidence="1">Whole organism</tissue>
    </source>
</reference>
<dbReference type="AlphaFoldDB" id="A0A6A0GTN9"/>
<proteinExistence type="predicted"/>
<dbReference type="PANTHER" id="PTHR33198">
    <property type="entry name" value="ANK_REP_REGION DOMAIN-CONTAINING PROTEIN-RELATED"/>
    <property type="match status" value="1"/>
</dbReference>
<comment type="caution">
    <text evidence="1">The sequence shown here is derived from an EMBL/GenBank/DDBJ whole genome shotgun (WGS) entry which is preliminary data.</text>
</comment>
<reference evidence="1" key="3">
    <citation type="submission" date="2019-06" db="EMBL/GenBank/DDBJ databases">
        <authorList>
            <person name="Poynton C."/>
            <person name="Hasenbein S."/>
            <person name="Benoit J.B."/>
            <person name="Sepulveda M.S."/>
            <person name="Poelchau M.F."/>
            <person name="Murali S.C."/>
            <person name="Chen S."/>
            <person name="Glastad K.M."/>
            <person name="Werren J.H."/>
            <person name="Vineis J.H."/>
            <person name="Bowen J.L."/>
            <person name="Friedrich M."/>
            <person name="Jones J."/>
            <person name="Robertson H.M."/>
            <person name="Feyereisen R."/>
            <person name="Mechler-Hickson A."/>
            <person name="Mathers N."/>
            <person name="Lee C.E."/>
            <person name="Colbourne J.K."/>
            <person name="Biales A."/>
            <person name="Johnston J.S."/>
            <person name="Wellborn G.A."/>
            <person name="Rosendale A.J."/>
            <person name="Cridge A.G."/>
            <person name="Munoz-Torres M.C."/>
            <person name="Bain P.A."/>
            <person name="Manny A.R."/>
            <person name="Major K.M."/>
            <person name="Lambert F.N."/>
            <person name="Vulpe C.D."/>
            <person name="Tuck P."/>
            <person name="Blalock B.J."/>
            <person name="Lin Y.-Y."/>
            <person name="Smith M.E."/>
            <person name="Ochoa-Acuna H."/>
            <person name="Chen M.-J.M."/>
            <person name="Childers C.P."/>
            <person name="Qu J."/>
            <person name="Dugan S."/>
            <person name="Lee S.L."/>
            <person name="Chao H."/>
            <person name="Dinh H."/>
            <person name="Han Y."/>
            <person name="Doddapaneni H."/>
            <person name="Worley K.C."/>
            <person name="Muzny D.M."/>
            <person name="Gibbs R.A."/>
            <person name="Richards S."/>
        </authorList>
    </citation>
    <scope>NUCLEOTIDE SEQUENCE</scope>
    <source>
        <strain evidence="1">HAZT.00-mixed</strain>
        <tissue evidence="1">Whole organism</tissue>
    </source>
</reference>
<accession>A0A6A0GTN9</accession>
<name>A0A6A0GTN9_HYAAZ</name>
<dbReference type="Proteomes" id="UP000711488">
    <property type="component" value="Unassembled WGS sequence"/>
</dbReference>
<evidence type="ECO:0000313" key="1">
    <source>
        <dbReference type="EMBL" id="KAA0188143.1"/>
    </source>
</evidence>
<dbReference type="EMBL" id="JQDR03014441">
    <property type="protein sequence ID" value="KAA0188143.1"/>
    <property type="molecule type" value="Genomic_DNA"/>
</dbReference>
<sequence length="163" mass="18865">MTLGNNAVKNWKLFKQRWETYTVITDFSSISTVKQKALLIHCLDDDALDAYSTFQLAEDATVNQIIRAFDNFIIGEANETYERFMFNRRNQEEGECFELFYAELQRLIRTCNYCDNCKTSLLKDRIVLGIHDANIQKELLKTRNLTLEKTVDICKANGKSGDS</sequence>